<dbReference type="OrthoDB" id="78243at2157"/>
<dbReference type="InterPro" id="IPR013783">
    <property type="entry name" value="Ig-like_fold"/>
</dbReference>
<keyword evidence="4" id="KW-1185">Reference proteome</keyword>
<evidence type="ECO:0000313" key="5">
    <source>
        <dbReference type="Proteomes" id="UP000183442"/>
    </source>
</evidence>
<dbReference type="EMBL" id="CP014265">
    <property type="protein sequence ID" value="AMK15160.1"/>
    <property type="molecule type" value="Genomic_DNA"/>
</dbReference>
<reference evidence="4" key="2">
    <citation type="submission" date="2016-02" db="EMBL/GenBank/DDBJ databases">
        <title>The draft genome sequence of the rumen methanogen Methanobrevibacter olleyae YLM1.</title>
        <authorList>
            <consortium name="New Zealand Agricultural Greenhouse Gas Research Centre/Pastoral Greenhouse Gas Research Consortium"/>
            <person name="Kelly W.J."/>
            <person name="Li D."/>
            <person name="Lambie S.C."/>
            <person name="Attwood G.T."/>
            <person name="Altermann E."/>
            <person name="Leahy S.C."/>
        </authorList>
    </citation>
    <scope>NUCLEOTIDE SEQUENCE [LARGE SCALE GENOMIC DNA]</scope>
    <source>
        <strain evidence="4">YLM1</strain>
    </source>
</reference>
<feature type="domain" description="Ig-like" evidence="1">
    <location>
        <begin position="199"/>
        <end position="315"/>
    </location>
</feature>
<dbReference type="AlphaFoldDB" id="A0A126QYE3"/>
<evidence type="ECO:0000313" key="4">
    <source>
        <dbReference type="Proteomes" id="UP000066376"/>
    </source>
</evidence>
<dbReference type="KEGG" id="mol:YLM1_0603"/>
<dbReference type="InterPro" id="IPR007110">
    <property type="entry name" value="Ig-like_dom"/>
</dbReference>
<evidence type="ECO:0000259" key="1">
    <source>
        <dbReference type="PROSITE" id="PS50835"/>
    </source>
</evidence>
<dbReference type="EMBL" id="FOTL01000012">
    <property type="protein sequence ID" value="SFL45876.1"/>
    <property type="molecule type" value="Genomic_DNA"/>
</dbReference>
<dbReference type="STRING" id="294671.YLM1_0603"/>
<evidence type="ECO:0000313" key="3">
    <source>
        <dbReference type="EMBL" id="SFL45876.1"/>
    </source>
</evidence>
<accession>A0A126QYE3</accession>
<dbReference type="InterPro" id="IPR032109">
    <property type="entry name" value="Big_3_5"/>
</dbReference>
<proteinExistence type="predicted"/>
<dbReference type="RefSeq" id="WP_067146170.1">
    <property type="nucleotide sequence ID" value="NZ_CP014265.1"/>
</dbReference>
<dbReference type="Gene3D" id="2.60.40.10">
    <property type="entry name" value="Immunoglobulins"/>
    <property type="match status" value="1"/>
</dbReference>
<protein>
    <submittedName>
        <fullName evidence="2">Adhesin-like protein</fullName>
    </submittedName>
    <submittedName>
        <fullName evidence="3">Ig-like domain (Group 3)</fullName>
    </submittedName>
</protein>
<dbReference type="GeneID" id="28488900"/>
<reference evidence="2 4" key="1">
    <citation type="journal article" date="2016" name="Genome Announc.">
        <title>Draft Genome Sequence of the Rumen Methanogen Methanobrevibacter olleyae YLM1.</title>
        <authorList>
            <person name="Kelly W.J."/>
            <person name="Li D."/>
            <person name="Lambie S.C."/>
            <person name="Cox F."/>
            <person name="Attwood G.T."/>
            <person name="Altermann E."/>
            <person name="Leahy S.C."/>
        </authorList>
    </citation>
    <scope>NUCLEOTIDE SEQUENCE [LARGE SCALE GENOMIC DNA]</scope>
    <source>
        <strain evidence="2 4">YLM1</strain>
    </source>
</reference>
<reference evidence="3" key="3">
    <citation type="submission" date="2016-10" db="EMBL/GenBank/DDBJ databases">
        <authorList>
            <person name="de Groot N.N."/>
        </authorList>
    </citation>
    <scope>NUCLEOTIDE SEQUENCE [LARGE SCALE GENOMIC DNA]</scope>
    <source>
        <strain evidence="3">DSM 16632</strain>
    </source>
</reference>
<reference evidence="5" key="4">
    <citation type="submission" date="2016-10" db="EMBL/GenBank/DDBJ databases">
        <authorList>
            <person name="Varghese N."/>
        </authorList>
    </citation>
    <scope>NUCLEOTIDE SEQUENCE [LARGE SCALE GENOMIC DNA]</scope>
    <source>
        <strain evidence="5">DSM 16632</strain>
    </source>
</reference>
<dbReference type="PROSITE" id="PS50835">
    <property type="entry name" value="IG_LIKE"/>
    <property type="match status" value="1"/>
</dbReference>
<sequence>MKISNNFINKILVLVLVLFLCLCCLNSVFAIDGAENKHISGYLNSNLPSTGSSNSLEIDNNENIRLVNQESNEKFYSKNKVEANNNLNDGECLISNVDSNSSVNSFGIDTQFVNSPSLVNDRSSVTTKSTKTKTKVVASNLNMNYYDGSKLVAYIKTSSNKPIKGLKITFKVNGKIYNRTSDSNGKVVLGVTKGITLYPGTYSCLVKFAGTSTYAASSKTVTITVKKWNTKLLANNLVCYYNDSVNLVATLQNSSSKSIKGKSISFLINGVTYSRTTDSSGKASLSLPKLNPGSYSCLVKFAGDRINTSSSKTVTVTVNKLDTNLVVLDSVIDYDNKLVVLLKDRYGDSISDKVVILEINNVNYNLTTNYEGIATFSLPILKPGDYYCSVKFLGDNIYLNSTERTQIKISKVDTNIIANNLVKNYGDNNLLYARLEDIKHKSLVNRSITFFIGNNSYSATTDNFGNVFLPINCSPGFYSTTIDFKGDDFYNGFNTTVNIIVNSPNVFSNRNDGIYHCENLLINLSTSSNNAIIYYSFDNGSIWYNGISSVNINLTEGNWSILYYSSLNNFNSSLHCSNFVVKSLKPNFYYEFSLSNSWPFYRQIMINTLNSSYFYESGAETPQEFCHYGSYFFIPLGYLGYQSETRFNGNYGDIYNFNPNCSGILLYVDSEDYIHFTYYDNADLNVNQFSVVYNYGGEYFYKKVSFLLNGIETMSIIFSGDFISSSWSNEIIRTVFSCNNSTIKKNEELNYGFESDSGFDLIHSFAIVNKPIDYGDIDYWLSKNSSFTVGGNKAAYGTFLSALSTIWFSDSLANEGSELFNVTWNRSTFLTLFSGISQIGRVFIHCPDASMGMDVIGKEDNIKFFNFYCSSYLSELETMSLRLSGASINKSGANVIDAILDGYGFVFDQKNNHVVITVPELENISLSFDSDSGIVREYIIENDFEYKGVLSNDDTFCFHDNLTNNLIYKLQSILGSELCSKSIHFGTIKTILSDLWNFTCYHSPGITEIGLSLGSLAIGFSSIPATLGGGILISIGTILTSEGKMIICFRNKFLSDDKWNYIGLHDVAFWEGRVIVIPKSPTHYDYIEVKYKQGTTELDRSSAIYIDGEKGKRNMTVEETYNYF</sequence>
<organism evidence="2 4">
    <name type="scientific">Methanobrevibacter olleyae</name>
    <dbReference type="NCBI Taxonomy" id="294671"/>
    <lineage>
        <taxon>Archaea</taxon>
        <taxon>Methanobacteriati</taxon>
        <taxon>Methanobacteriota</taxon>
        <taxon>Methanomada group</taxon>
        <taxon>Methanobacteria</taxon>
        <taxon>Methanobacteriales</taxon>
        <taxon>Methanobacteriaceae</taxon>
        <taxon>Methanobrevibacter</taxon>
    </lineage>
</organism>
<name>A0A126QYE3_METOL</name>
<evidence type="ECO:0000313" key="2">
    <source>
        <dbReference type="EMBL" id="AMK15160.1"/>
    </source>
</evidence>
<dbReference type="PATRIC" id="fig|294671.3.peg.627"/>
<gene>
    <name evidence="3" type="ORF">SAMN02910297_00940</name>
    <name evidence="2" type="ORF">YLM1_0603</name>
</gene>
<dbReference type="Proteomes" id="UP000066376">
    <property type="component" value="Chromosome"/>
</dbReference>
<dbReference type="Proteomes" id="UP000183442">
    <property type="component" value="Unassembled WGS sequence"/>
</dbReference>
<dbReference type="Pfam" id="PF16640">
    <property type="entry name" value="Big_3_5"/>
    <property type="match status" value="1"/>
</dbReference>